<dbReference type="SMART" id="SM00327">
    <property type="entry name" value="VWA"/>
    <property type="match status" value="1"/>
</dbReference>
<dbReference type="EMBL" id="CACVKT020009486">
    <property type="protein sequence ID" value="CAC5422075.1"/>
    <property type="molecule type" value="Genomic_DNA"/>
</dbReference>
<dbReference type="PANTHER" id="PTHR45737">
    <property type="entry name" value="VON WILLEBRAND FACTOR A DOMAIN-CONTAINING PROTEIN 5A"/>
    <property type="match status" value="1"/>
</dbReference>
<dbReference type="SUPFAM" id="SSF53300">
    <property type="entry name" value="vWA-like"/>
    <property type="match status" value="1"/>
</dbReference>
<evidence type="ECO:0000259" key="1">
    <source>
        <dbReference type="PROSITE" id="PS50053"/>
    </source>
</evidence>
<dbReference type="InterPro" id="IPR002035">
    <property type="entry name" value="VWF_A"/>
</dbReference>
<dbReference type="Pfam" id="PF00240">
    <property type="entry name" value="ubiquitin"/>
    <property type="match status" value="1"/>
</dbReference>
<evidence type="ECO:0000259" key="2">
    <source>
        <dbReference type="PROSITE" id="PS50234"/>
    </source>
</evidence>
<name>A0A6J8ERF6_MYTCO</name>
<dbReference type="InterPro" id="IPR036465">
    <property type="entry name" value="vWFA_dom_sf"/>
</dbReference>
<dbReference type="PROSITE" id="PS50234">
    <property type="entry name" value="VWFA"/>
    <property type="match status" value="1"/>
</dbReference>
<dbReference type="InterPro" id="IPR029071">
    <property type="entry name" value="Ubiquitin-like_domsf"/>
</dbReference>
<feature type="domain" description="VIT" evidence="3">
    <location>
        <begin position="1"/>
        <end position="50"/>
    </location>
</feature>
<organism evidence="4 5">
    <name type="scientific">Mytilus coruscus</name>
    <name type="common">Sea mussel</name>
    <dbReference type="NCBI Taxonomy" id="42192"/>
    <lineage>
        <taxon>Eukaryota</taxon>
        <taxon>Metazoa</taxon>
        <taxon>Spiralia</taxon>
        <taxon>Lophotrochozoa</taxon>
        <taxon>Mollusca</taxon>
        <taxon>Bivalvia</taxon>
        <taxon>Autobranchia</taxon>
        <taxon>Pteriomorphia</taxon>
        <taxon>Mytilida</taxon>
        <taxon>Mytiloidea</taxon>
        <taxon>Mytilidae</taxon>
        <taxon>Mytilinae</taxon>
        <taxon>Mytilus</taxon>
    </lineage>
</organism>
<reference evidence="4 5" key="1">
    <citation type="submission" date="2020-06" db="EMBL/GenBank/DDBJ databases">
        <authorList>
            <person name="Li R."/>
            <person name="Bekaert M."/>
        </authorList>
    </citation>
    <scope>NUCLEOTIDE SEQUENCE [LARGE SCALE GENOMIC DNA]</scope>
    <source>
        <strain evidence="5">wild</strain>
    </source>
</reference>
<accession>A0A6J8ERF6</accession>
<proteinExistence type="predicted"/>
<dbReference type="InterPro" id="IPR000626">
    <property type="entry name" value="Ubiquitin-like_dom"/>
</dbReference>
<dbReference type="Gene3D" id="3.40.50.410">
    <property type="entry name" value="von Willebrand factor, type A domain"/>
    <property type="match status" value="1"/>
</dbReference>
<dbReference type="PROSITE" id="PS50053">
    <property type="entry name" value="UBIQUITIN_2"/>
    <property type="match status" value="1"/>
</dbReference>
<dbReference type="OrthoDB" id="1729737at2759"/>
<dbReference type="InterPro" id="IPR013694">
    <property type="entry name" value="VIT"/>
</dbReference>
<dbReference type="SUPFAM" id="SSF54236">
    <property type="entry name" value="Ubiquitin-like"/>
    <property type="match status" value="1"/>
</dbReference>
<protein>
    <submittedName>
        <fullName evidence="4">Uncharacterized protein</fullName>
    </submittedName>
</protein>
<keyword evidence="5" id="KW-1185">Reference proteome</keyword>
<evidence type="ECO:0000313" key="5">
    <source>
        <dbReference type="Proteomes" id="UP000507470"/>
    </source>
</evidence>
<dbReference type="InterPro" id="IPR019956">
    <property type="entry name" value="Ubiquitin_dom"/>
</dbReference>
<evidence type="ECO:0000313" key="4">
    <source>
        <dbReference type="EMBL" id="CAC5422075.1"/>
    </source>
</evidence>
<dbReference type="PANTHER" id="PTHR45737:SF6">
    <property type="entry name" value="VON WILLEBRAND FACTOR A DOMAIN-CONTAINING PROTEIN 5A"/>
    <property type="match status" value="1"/>
</dbReference>
<sequence length="703" mass="78401">MAKITFEEATSTGQTGFFLSESKYAGDIFVCKLGNLDAGETAVLTMAYVVELTVEPDGDLKFVLPYVLNARYSSAGSTGDTGNSEKPIKIGFTASVKGHHKIKSVSTYRDDLQLKIFDDQHSAEIKLEDINHQYRDLEFSVSYDDVSKPEAILEVGDHSKDGLLKEDVLMLNFIPDLKNHCGNVKREFIFVMDRSGSMGGDRMEKSKAALLLFLKSLPVGCLFNIVSFGSDYSFLFDRSQQYNKESLAAAKHHQNEMMANMGGTEILSPLSAIYSIENNKDYPRQIFLLTDGEVGNTEDVVNLVGQNSHNSRVFTFGVGHGASTSLIKNVAKAGAGRATFIKDEKDNMKAKVIRALEFSMEDSLADIVLEWNLPKGYTVINIPSQQPNIFNGDRLSMFALLQNKNKAKSVEGSVTLKGFISGKQLAHTMDIKASSYLHPDLPIHRVAAKHQIKELENGQLSDNTKEKIIIISTAAKIISKYTAFVGVDVQTKLPVTNKKGQIVPLQLFIKTLTGKVITIHIDSSSTILDLKHSIQDKEGIPPDQQRLIQGGTGIQLADDCTFDDYGITDGITLHLVLRLRGGGCSPEQWIRMGSEKYGDIMMNLVDLQQYDGPWKYSEDLVKFLGTNEENFQKFKSYKSYKLDVWCTAYVIVFLQKFLQKRDVEWKFIVSKAMGWLESQDLSGQGVIKLLNDIRKENMPVMYL</sequence>
<gene>
    <name evidence="4" type="ORF">MCOR_54146</name>
</gene>
<feature type="domain" description="Ubiquitin-like" evidence="1">
    <location>
        <begin position="505"/>
        <end position="582"/>
    </location>
</feature>
<dbReference type="PROSITE" id="PS51468">
    <property type="entry name" value="VIT"/>
    <property type="match status" value="1"/>
</dbReference>
<dbReference type="SMART" id="SM00213">
    <property type="entry name" value="UBQ"/>
    <property type="match status" value="1"/>
</dbReference>
<feature type="domain" description="VWFA" evidence="2">
    <location>
        <begin position="187"/>
        <end position="356"/>
    </location>
</feature>
<dbReference type="Pfam" id="PF13768">
    <property type="entry name" value="VWA_3"/>
    <property type="match status" value="1"/>
</dbReference>
<dbReference type="Gene3D" id="3.10.20.90">
    <property type="entry name" value="Phosphatidylinositol 3-kinase Catalytic Subunit, Chain A, domain 1"/>
    <property type="match status" value="1"/>
</dbReference>
<evidence type="ECO:0000259" key="3">
    <source>
        <dbReference type="PROSITE" id="PS51468"/>
    </source>
</evidence>
<dbReference type="Proteomes" id="UP000507470">
    <property type="component" value="Unassembled WGS sequence"/>
</dbReference>
<dbReference type="AlphaFoldDB" id="A0A6J8ERF6"/>
<dbReference type="PRINTS" id="PR00348">
    <property type="entry name" value="UBIQUITIN"/>
</dbReference>